<name>A0AAV6ND75_9ROSI</name>
<dbReference type="PANTHER" id="PTHR11850">
    <property type="entry name" value="HOMEOBOX PROTEIN TRANSCRIPTION FACTORS"/>
    <property type="match status" value="1"/>
</dbReference>
<keyword evidence="4 8" id="KW-0238">DNA-binding</keyword>
<dbReference type="SMART" id="SM00574">
    <property type="entry name" value="POX"/>
    <property type="match status" value="1"/>
</dbReference>
<dbReference type="SMART" id="SM00389">
    <property type="entry name" value="HOX"/>
    <property type="match status" value="1"/>
</dbReference>
<evidence type="ECO:0000256" key="4">
    <source>
        <dbReference type="ARBA" id="ARBA00023125"/>
    </source>
</evidence>
<comment type="similarity">
    <text evidence="2">Belongs to the TALE/BELL homeobox family.</text>
</comment>
<evidence type="ECO:0000256" key="2">
    <source>
        <dbReference type="ARBA" id="ARBA00006454"/>
    </source>
</evidence>
<feature type="compositionally biased region" description="Pro residues" evidence="9">
    <location>
        <begin position="63"/>
        <end position="73"/>
    </location>
</feature>
<keyword evidence="6" id="KW-0804">Transcription</keyword>
<evidence type="ECO:0000259" key="10">
    <source>
        <dbReference type="PROSITE" id="PS50071"/>
    </source>
</evidence>
<dbReference type="Pfam" id="PF05920">
    <property type="entry name" value="Homeobox_KN"/>
    <property type="match status" value="1"/>
</dbReference>
<organism evidence="11 12">
    <name type="scientific">Cucurbita argyrosperma subsp. sororia</name>
    <dbReference type="NCBI Taxonomy" id="37648"/>
    <lineage>
        <taxon>Eukaryota</taxon>
        <taxon>Viridiplantae</taxon>
        <taxon>Streptophyta</taxon>
        <taxon>Embryophyta</taxon>
        <taxon>Tracheophyta</taxon>
        <taxon>Spermatophyta</taxon>
        <taxon>Magnoliopsida</taxon>
        <taxon>eudicotyledons</taxon>
        <taxon>Gunneridae</taxon>
        <taxon>Pentapetalae</taxon>
        <taxon>rosids</taxon>
        <taxon>fabids</taxon>
        <taxon>Cucurbitales</taxon>
        <taxon>Cucurbitaceae</taxon>
        <taxon>Cucurbiteae</taxon>
        <taxon>Cucurbita</taxon>
    </lineage>
</organism>
<dbReference type="GO" id="GO:0005634">
    <property type="term" value="C:nucleus"/>
    <property type="evidence" value="ECO:0007669"/>
    <property type="project" value="UniProtKB-SubCell"/>
</dbReference>
<evidence type="ECO:0000256" key="5">
    <source>
        <dbReference type="ARBA" id="ARBA00023155"/>
    </source>
</evidence>
<gene>
    <name evidence="11" type="primary">BLH9</name>
    <name evidence="11" type="ORF">SDJN03_11903</name>
</gene>
<feature type="DNA-binding region" description="Homeobox" evidence="8">
    <location>
        <begin position="261"/>
        <end position="323"/>
    </location>
</feature>
<feature type="non-terminal residue" evidence="11">
    <location>
        <position position="1"/>
    </location>
</feature>
<keyword evidence="7 8" id="KW-0539">Nucleus</keyword>
<evidence type="ECO:0000313" key="12">
    <source>
        <dbReference type="Proteomes" id="UP000685013"/>
    </source>
</evidence>
<dbReference type="InterPro" id="IPR001356">
    <property type="entry name" value="HD"/>
</dbReference>
<comment type="subcellular location">
    <subcellularLocation>
        <location evidence="1 8">Nucleus</location>
    </subcellularLocation>
</comment>
<dbReference type="CDD" id="cd00086">
    <property type="entry name" value="homeodomain"/>
    <property type="match status" value="1"/>
</dbReference>
<dbReference type="InterPro" id="IPR050224">
    <property type="entry name" value="TALE_homeobox"/>
</dbReference>
<dbReference type="Pfam" id="PF07526">
    <property type="entry name" value="POX"/>
    <property type="match status" value="1"/>
</dbReference>
<dbReference type="AlphaFoldDB" id="A0AAV6ND75"/>
<reference evidence="11 12" key="1">
    <citation type="journal article" date="2021" name="Hortic Res">
        <title>The domestication of Cucurbita argyrosperma as revealed by the genome of its wild relative.</title>
        <authorList>
            <person name="Barrera-Redondo J."/>
            <person name="Sanchez-de la Vega G."/>
            <person name="Aguirre-Liguori J.A."/>
            <person name="Castellanos-Morales G."/>
            <person name="Gutierrez-Guerrero Y.T."/>
            <person name="Aguirre-Dugua X."/>
            <person name="Aguirre-Planter E."/>
            <person name="Tenaillon M.I."/>
            <person name="Lira-Saade R."/>
            <person name="Eguiarte L.E."/>
        </authorList>
    </citation>
    <scope>NUCLEOTIDE SEQUENCE [LARGE SCALE GENOMIC DNA]</scope>
    <source>
        <strain evidence="11">JBR-2021</strain>
    </source>
</reference>
<feature type="compositionally biased region" description="Low complexity" evidence="9">
    <location>
        <begin position="355"/>
        <end position="365"/>
    </location>
</feature>
<evidence type="ECO:0000256" key="7">
    <source>
        <dbReference type="ARBA" id="ARBA00023242"/>
    </source>
</evidence>
<dbReference type="FunFam" id="1.10.10.60:FF:000117">
    <property type="entry name" value="BEL1-like homeodomain protein 9"/>
    <property type="match status" value="1"/>
</dbReference>
<dbReference type="InterPro" id="IPR006563">
    <property type="entry name" value="POX_dom"/>
</dbReference>
<feature type="region of interest" description="Disordered" evidence="9">
    <location>
        <begin position="334"/>
        <end position="394"/>
    </location>
</feature>
<protein>
    <submittedName>
        <fullName evidence="11">BEL1-like homeodomain protein 9</fullName>
    </submittedName>
</protein>
<dbReference type="Proteomes" id="UP000685013">
    <property type="component" value="Chromosome 7"/>
</dbReference>
<evidence type="ECO:0000256" key="9">
    <source>
        <dbReference type="SAM" id="MobiDB-lite"/>
    </source>
</evidence>
<evidence type="ECO:0000256" key="1">
    <source>
        <dbReference type="ARBA" id="ARBA00004123"/>
    </source>
</evidence>
<feature type="region of interest" description="Disordered" evidence="9">
    <location>
        <begin position="57"/>
        <end position="82"/>
    </location>
</feature>
<evidence type="ECO:0000256" key="3">
    <source>
        <dbReference type="ARBA" id="ARBA00023015"/>
    </source>
</evidence>
<evidence type="ECO:0000256" key="6">
    <source>
        <dbReference type="ARBA" id="ARBA00023163"/>
    </source>
</evidence>
<dbReference type="GO" id="GO:0003677">
    <property type="term" value="F:DNA binding"/>
    <property type="evidence" value="ECO:0007669"/>
    <property type="project" value="UniProtKB-UniRule"/>
</dbReference>
<dbReference type="PROSITE" id="PS50071">
    <property type="entry name" value="HOMEOBOX_2"/>
    <property type="match status" value="1"/>
</dbReference>
<accession>A0AAV6ND75</accession>
<sequence length="447" mass="49838">MAEEGFEVYHVPHQSCRDKLRVGIANNNHNSHIAAALLPLCHPPSLISSHFDSHPLPQNPSFHYPPPPPPPPTAADVPPLLPDQPLSLDLNLQQRYASALPFVGYSASLLKASKFLKPAQQLLHDLFDSPPDPLLLDPLLESLAGDIPDPITSTDDDGGADSRRKKSRLVTMLDEVYKRYKLYYQQMQAVVTTFEYAAGLGNAAPYMNLAVTAMFKHFKFLKNTIADQLQFNKKNQQPYNPYCQTSIHNNNNAPFVDHQPVWRPQRGLPESAVTVLRAWLFEHFLHPYPTDTDKLMLASQTGLSRSQVSNWFINARVRLWKPMVEEIHMLETRQARKSHQNNDDDNDNNNDHISTHNGNNNNASSSHHDHNQLNLSNSNFIPTHHPHVAAGAAHMGGGAGGGNVSLTLGLHQNYGGITLTEPFPINAAQHFNFGLEGNGEGFVNEWF</sequence>
<comment type="caution">
    <text evidence="11">The sequence shown here is derived from an EMBL/GenBank/DDBJ whole genome shotgun (WGS) entry which is preliminary data.</text>
</comment>
<feature type="compositionally biased region" description="Polar residues" evidence="9">
    <location>
        <begin position="372"/>
        <end position="381"/>
    </location>
</feature>
<feature type="domain" description="Homeobox" evidence="10">
    <location>
        <begin position="259"/>
        <end position="322"/>
    </location>
</feature>
<keyword evidence="5 8" id="KW-0371">Homeobox</keyword>
<dbReference type="InterPro" id="IPR008422">
    <property type="entry name" value="KN_HD"/>
</dbReference>
<dbReference type="GO" id="GO:0006355">
    <property type="term" value="P:regulation of DNA-templated transcription"/>
    <property type="evidence" value="ECO:0007669"/>
    <property type="project" value="InterPro"/>
</dbReference>
<evidence type="ECO:0000256" key="8">
    <source>
        <dbReference type="PROSITE-ProRule" id="PRU00108"/>
    </source>
</evidence>
<evidence type="ECO:0000313" key="11">
    <source>
        <dbReference type="EMBL" id="KAG6595350.1"/>
    </source>
</evidence>
<proteinExistence type="inferred from homology"/>
<keyword evidence="3" id="KW-0805">Transcription regulation</keyword>
<keyword evidence="12" id="KW-1185">Reference proteome</keyword>
<dbReference type="EMBL" id="JAGKQH010000007">
    <property type="protein sequence ID" value="KAG6595350.1"/>
    <property type="molecule type" value="Genomic_DNA"/>
</dbReference>